<evidence type="ECO:0000256" key="1">
    <source>
        <dbReference type="ARBA" id="ARBA00022801"/>
    </source>
</evidence>
<name>A0A7J7KW24_9MAGN</name>
<dbReference type="AlphaFoldDB" id="A0A7J7KW24"/>
<comment type="function">
    <text evidence="2">Hydrolyzes 3-hydroxyisobutyryl-CoA (HIBYL-CoA), a saline catabolite. Has high activity toward isobutyryl-CoA. Could be an isobutyryl-CoA dehydrogenase that functions in valine catabolism.</text>
</comment>
<dbReference type="PANTHER" id="PTHR43176">
    <property type="entry name" value="3-HYDROXYISOBUTYRYL-COA HYDROLASE-RELATED"/>
    <property type="match status" value="1"/>
</dbReference>
<dbReference type="Proteomes" id="UP000541444">
    <property type="component" value="Unassembled WGS sequence"/>
</dbReference>
<dbReference type="SUPFAM" id="SSF52096">
    <property type="entry name" value="ClpP/crotonase"/>
    <property type="match status" value="1"/>
</dbReference>
<comment type="caution">
    <text evidence="4">The sequence shown here is derived from an EMBL/GenBank/DDBJ whole genome shotgun (WGS) entry which is preliminary data.</text>
</comment>
<evidence type="ECO:0000259" key="3">
    <source>
        <dbReference type="Pfam" id="PF16113"/>
    </source>
</evidence>
<dbReference type="InterPro" id="IPR032259">
    <property type="entry name" value="HIBYL-CoA-H"/>
</dbReference>
<gene>
    <name evidence="4" type="ORF">GIB67_022319</name>
</gene>
<evidence type="ECO:0000256" key="2">
    <source>
        <dbReference type="RuleBase" id="RU369070"/>
    </source>
</evidence>
<evidence type="ECO:0000313" key="5">
    <source>
        <dbReference type="Proteomes" id="UP000541444"/>
    </source>
</evidence>
<reference evidence="4 5" key="1">
    <citation type="journal article" date="2020" name="IScience">
        <title>Genome Sequencing of the Endangered Kingdonia uniflora (Circaeasteraceae, Ranunculales) Reveals Potential Mechanisms of Evolutionary Specialization.</title>
        <authorList>
            <person name="Sun Y."/>
            <person name="Deng T."/>
            <person name="Zhang A."/>
            <person name="Moore M.J."/>
            <person name="Landis J.B."/>
            <person name="Lin N."/>
            <person name="Zhang H."/>
            <person name="Zhang X."/>
            <person name="Huang J."/>
            <person name="Zhang X."/>
            <person name="Sun H."/>
            <person name="Wang H."/>
        </authorList>
    </citation>
    <scope>NUCLEOTIDE SEQUENCE [LARGE SCALE GENOMIC DNA]</scope>
    <source>
        <strain evidence="4">TB1705</strain>
        <tissue evidence="4">Leaf</tissue>
    </source>
</reference>
<comment type="similarity">
    <text evidence="2">Belongs to the enoyl-CoA hydratase/isomerase family.</text>
</comment>
<sequence>MGILLGIFMQSARKSVVDLLNLTPLRVVGRSISKSFSGAKDENYKSEEKNEKLSELEKHLIDLNSGDEGAVKSVIEEFSVNANPDEESILHKQKIIDNCFSKDSVEEIIKSLEAEANMEGNGWIGPVLKGLKRSSPTGLKLTFRSIREGRKKTLAECLKTEFRLSINILRRKISGDFYEGIRALTVDKDNAPKWDPATLDQVSCEKVDSVVEPFEEELELQIPTEEGKRWHGKYENSAYSIVKATNELK</sequence>
<dbReference type="GO" id="GO:0006574">
    <property type="term" value="P:L-valine catabolic process"/>
    <property type="evidence" value="ECO:0007669"/>
    <property type="project" value="UniProtKB-UniRule"/>
</dbReference>
<keyword evidence="5" id="KW-1185">Reference proteome</keyword>
<dbReference type="GO" id="GO:0003860">
    <property type="term" value="F:3-hydroxyisobutyryl-CoA hydrolase activity"/>
    <property type="evidence" value="ECO:0007669"/>
    <property type="project" value="UniProtKB-UniRule"/>
</dbReference>
<dbReference type="InterPro" id="IPR029045">
    <property type="entry name" value="ClpP/crotonase-like_dom_sf"/>
</dbReference>
<feature type="domain" description="Enoyl-CoA hydratase/isomerase" evidence="3">
    <location>
        <begin position="50"/>
        <end position="210"/>
    </location>
</feature>
<dbReference type="Gene3D" id="3.90.226.10">
    <property type="entry name" value="2-enoyl-CoA Hydratase, Chain A, domain 1"/>
    <property type="match status" value="1"/>
</dbReference>
<dbReference type="PANTHER" id="PTHR43176:SF2">
    <property type="entry name" value="3-HYDROXYISOBUTYRYL-COA HYDROLASE-LIKE PROTEIN 5"/>
    <property type="match status" value="1"/>
</dbReference>
<dbReference type="EC" id="3.1.2.4" evidence="2"/>
<keyword evidence="1 2" id="KW-0378">Hydrolase</keyword>
<proteinExistence type="inferred from homology"/>
<organism evidence="4 5">
    <name type="scientific">Kingdonia uniflora</name>
    <dbReference type="NCBI Taxonomy" id="39325"/>
    <lineage>
        <taxon>Eukaryota</taxon>
        <taxon>Viridiplantae</taxon>
        <taxon>Streptophyta</taxon>
        <taxon>Embryophyta</taxon>
        <taxon>Tracheophyta</taxon>
        <taxon>Spermatophyta</taxon>
        <taxon>Magnoliopsida</taxon>
        <taxon>Ranunculales</taxon>
        <taxon>Circaeasteraceae</taxon>
        <taxon>Kingdonia</taxon>
    </lineage>
</organism>
<accession>A0A7J7KW24</accession>
<comment type="pathway">
    <text evidence="2">Amino-acid degradation; L-valine degradation.</text>
</comment>
<comment type="catalytic activity">
    <reaction evidence="2">
        <text>3-hydroxy-2-methylpropanoyl-CoA + H2O = 3-hydroxy-2-methylpropanoate + CoA + H(+)</text>
        <dbReference type="Rhea" id="RHEA:20888"/>
        <dbReference type="ChEBI" id="CHEBI:11805"/>
        <dbReference type="ChEBI" id="CHEBI:15377"/>
        <dbReference type="ChEBI" id="CHEBI:15378"/>
        <dbReference type="ChEBI" id="CHEBI:57287"/>
        <dbReference type="ChEBI" id="CHEBI:57340"/>
        <dbReference type="EC" id="3.1.2.4"/>
    </reaction>
</comment>
<dbReference type="Pfam" id="PF16113">
    <property type="entry name" value="ECH_2"/>
    <property type="match status" value="1"/>
</dbReference>
<dbReference type="InterPro" id="IPR045004">
    <property type="entry name" value="ECH_dom"/>
</dbReference>
<dbReference type="EMBL" id="JACGCM010002835">
    <property type="protein sequence ID" value="KAF6134579.1"/>
    <property type="molecule type" value="Genomic_DNA"/>
</dbReference>
<evidence type="ECO:0000313" key="4">
    <source>
        <dbReference type="EMBL" id="KAF6134579.1"/>
    </source>
</evidence>
<dbReference type="OrthoDB" id="16820at2759"/>
<protein>
    <recommendedName>
        <fullName evidence="2">3-hydroxyisobutyryl-CoA hydrolase</fullName>
        <shortName evidence="2">HIB-CoA hydrolase</shortName>
        <shortName evidence="2">HIBYL-CoA-H</shortName>
        <ecNumber evidence="2">3.1.2.4</ecNumber>
    </recommendedName>
    <alternativeName>
        <fullName evidence="2">3-hydroxyisobutyryl-coenzyme A hydrolase</fullName>
    </alternativeName>
</protein>